<feature type="transmembrane region" description="Helical" evidence="1">
    <location>
        <begin position="58"/>
        <end position="82"/>
    </location>
</feature>
<evidence type="ECO:0000313" key="2">
    <source>
        <dbReference type="EMBL" id="SVC20450.1"/>
    </source>
</evidence>
<evidence type="ECO:0008006" key="3">
    <source>
        <dbReference type="Google" id="ProtNLM"/>
    </source>
</evidence>
<evidence type="ECO:0000256" key="1">
    <source>
        <dbReference type="SAM" id="Phobius"/>
    </source>
</evidence>
<protein>
    <recommendedName>
        <fullName evidence="3">Phospholipase C/D domain-containing protein</fullName>
    </recommendedName>
</protein>
<dbReference type="AlphaFoldDB" id="A0A382K7L1"/>
<organism evidence="2">
    <name type="scientific">marine metagenome</name>
    <dbReference type="NCBI Taxonomy" id="408172"/>
    <lineage>
        <taxon>unclassified sequences</taxon>
        <taxon>metagenomes</taxon>
        <taxon>ecological metagenomes</taxon>
    </lineage>
</organism>
<keyword evidence="1" id="KW-0812">Transmembrane</keyword>
<accession>A0A382K7L1</accession>
<sequence length="163" mass="19123">MDTFSHAFWGRGLFGYRGHPWLALFFGAAPDLFSFGILILIRLITFQFSAGPPPIETIPWWLFVNYDISHSFVSAFTAILIVNRFRKDLAFAMLGWPFHILLDFPFHTRAYFPSKIFWPLSDFTVDGISWGQPKVWLPNLAGLILLYVYRKWIQPKEKMDRFQ</sequence>
<dbReference type="EMBL" id="UINC01078921">
    <property type="protein sequence ID" value="SVC20450.1"/>
    <property type="molecule type" value="Genomic_DNA"/>
</dbReference>
<name>A0A382K7L1_9ZZZZ</name>
<feature type="transmembrane region" description="Helical" evidence="1">
    <location>
        <begin position="21"/>
        <end position="46"/>
    </location>
</feature>
<feature type="transmembrane region" description="Helical" evidence="1">
    <location>
        <begin position="89"/>
        <end position="108"/>
    </location>
</feature>
<gene>
    <name evidence="2" type="ORF">METZ01_LOCUS273304</name>
</gene>
<keyword evidence="1" id="KW-0472">Membrane</keyword>
<reference evidence="2" key="1">
    <citation type="submission" date="2018-05" db="EMBL/GenBank/DDBJ databases">
        <authorList>
            <person name="Lanie J.A."/>
            <person name="Ng W.-L."/>
            <person name="Kazmierczak K.M."/>
            <person name="Andrzejewski T.M."/>
            <person name="Davidsen T.M."/>
            <person name="Wayne K.J."/>
            <person name="Tettelin H."/>
            <person name="Glass J.I."/>
            <person name="Rusch D."/>
            <person name="Podicherti R."/>
            <person name="Tsui H.-C.T."/>
            <person name="Winkler M.E."/>
        </authorList>
    </citation>
    <scope>NUCLEOTIDE SEQUENCE</scope>
</reference>
<keyword evidence="1" id="KW-1133">Transmembrane helix</keyword>
<proteinExistence type="predicted"/>
<feature type="transmembrane region" description="Helical" evidence="1">
    <location>
        <begin position="128"/>
        <end position="149"/>
    </location>
</feature>